<dbReference type="EMBL" id="BJXK01000025">
    <property type="protein sequence ID" value="GEM81540.1"/>
    <property type="molecule type" value="Genomic_DNA"/>
</dbReference>
<name>A0A511QW02_9VIBR</name>
<dbReference type="InterPro" id="IPR021431">
    <property type="entry name" value="DUF3080"/>
</dbReference>
<evidence type="ECO:0000313" key="1">
    <source>
        <dbReference type="EMBL" id="GEM81540.1"/>
    </source>
</evidence>
<accession>A0A511QW02</accession>
<sequence length="347" mass="39853">MNNIRGQCVKGAKSAIAISIIMAACLVLLGCERSSSVEAKFENYLERLANVQENEAIEVATSTYEYPRKRDLFQQPSRQTVGLVDALQLSKCHLMELVAQRNTVLGKVQDQFRSLEYEVALLSGLKSCLATNELNADLNQDLQRIYNIKWQELPLHITNTLYSSDALYANAFSTNWYTEETNQGLYSLQSALEELSSLHALYREGELPEYFDILSYQEEIEKYDQLGRISYSLQSATVYLHASTQQLKQYDSVIFCGKNRDTTKYRRLKNVFQKYYVGEIQPYLADLNSAYHTLSPHIGILYTANLDKQYHHPVQSAYTEYKQATINHAQYWMSLFKRCGDQVGQSR</sequence>
<keyword evidence="2" id="KW-1185">Reference proteome</keyword>
<proteinExistence type="predicted"/>
<reference evidence="1 2" key="1">
    <citation type="submission" date="2019-07" db="EMBL/GenBank/DDBJ databases">
        <title>Whole genome shotgun sequence of Vibrio superstes NBRC 103154.</title>
        <authorList>
            <person name="Hosoyama A."/>
            <person name="Uohara A."/>
            <person name="Ohji S."/>
            <person name="Ichikawa N."/>
        </authorList>
    </citation>
    <scope>NUCLEOTIDE SEQUENCE [LARGE SCALE GENOMIC DNA]</scope>
    <source>
        <strain evidence="1 2">NBRC 103154</strain>
    </source>
</reference>
<protein>
    <recommendedName>
        <fullName evidence="3">DUF3080 domain-containing protein</fullName>
    </recommendedName>
</protein>
<dbReference type="AlphaFoldDB" id="A0A511QW02"/>
<comment type="caution">
    <text evidence="1">The sequence shown here is derived from an EMBL/GenBank/DDBJ whole genome shotgun (WGS) entry which is preliminary data.</text>
</comment>
<organism evidence="1 2">
    <name type="scientific">Vibrio superstes NBRC 103154</name>
    <dbReference type="NCBI Taxonomy" id="1219062"/>
    <lineage>
        <taxon>Bacteria</taxon>
        <taxon>Pseudomonadati</taxon>
        <taxon>Pseudomonadota</taxon>
        <taxon>Gammaproteobacteria</taxon>
        <taxon>Vibrionales</taxon>
        <taxon>Vibrionaceae</taxon>
        <taxon>Vibrio</taxon>
    </lineage>
</organism>
<evidence type="ECO:0000313" key="2">
    <source>
        <dbReference type="Proteomes" id="UP000321113"/>
    </source>
</evidence>
<dbReference type="Proteomes" id="UP000321113">
    <property type="component" value="Unassembled WGS sequence"/>
</dbReference>
<dbReference type="PROSITE" id="PS51257">
    <property type="entry name" value="PROKAR_LIPOPROTEIN"/>
    <property type="match status" value="1"/>
</dbReference>
<gene>
    <name evidence="1" type="ORF">VSU01S_37850</name>
</gene>
<dbReference type="Pfam" id="PF11279">
    <property type="entry name" value="DUF3080"/>
    <property type="match status" value="1"/>
</dbReference>
<evidence type="ECO:0008006" key="3">
    <source>
        <dbReference type="Google" id="ProtNLM"/>
    </source>
</evidence>
<dbReference type="RefSeq" id="WP_235868924.1">
    <property type="nucleotide sequence ID" value="NZ_BJXK01000025.1"/>
</dbReference>